<keyword evidence="2" id="KW-1133">Transmembrane helix</keyword>
<evidence type="ECO:0000313" key="5">
    <source>
        <dbReference type="RefSeq" id="XP_025074959.1"/>
    </source>
</evidence>
<dbReference type="PANTHER" id="PTHR39959">
    <property type="entry name" value="RE44287P-RELATED"/>
    <property type="match status" value="1"/>
</dbReference>
<evidence type="ECO:0000256" key="1">
    <source>
        <dbReference type="SAM" id="MobiDB-lite"/>
    </source>
</evidence>
<sequence length="561" mass="63593">MVRWPMFTDVRSGGTMTIGIRFRNGVCFKNALKIHPRLRRSSVATRYSECLDCIYQWLLFVSAISSGNLANGYESQDAVFVNFHRRYNISKVAIIHDNSYLPSPPEIPPVSIPDFSLPEVIDNKARNVPVAATDGTRNYPNALYHLPGRDSLRVLTRKGLQDTRYPGNDGLQIPQHHRRPTFPQDKHARQTTTPPSLPPSGETSPSSLANRVSVEEMSCQNTGDELFFRASIKAPRNSAPPVIDNATGDVCRAIAVRDSYRINFERDQVWDCGVIDCSANGNRSYCLDLRFPVISGLRLRDDHRVTLRCKTQDKIAYQTRRISMKTLEAKARNVPGLLNGGAENALNADVGLFRKTYGSKNIFDTRIQSGGTVVLGEEILLRVLVNDDDSWRHSKIGQVTIHYLEERQRQEIVNSLWILDKDGCLNPDVREICPREQYAVSPLENYLIFQAFMFEGMRETDEIFLTVRITACLEPVDCILDCPGNHVRRARSIPERNNTVEWQDDLVLRVILPQYESRISQDYYLTILISAVALLALIASLWLIKTSFRQKVAKSRITLNP</sequence>
<keyword evidence="2" id="KW-0472">Membrane</keyword>
<name>A0A8N1S7U4_9HYME</name>
<evidence type="ECO:0000313" key="4">
    <source>
        <dbReference type="Proteomes" id="UP000504615"/>
    </source>
</evidence>
<dbReference type="PROSITE" id="PS51034">
    <property type="entry name" value="ZP_2"/>
    <property type="match status" value="1"/>
</dbReference>
<feature type="compositionally biased region" description="Polar residues" evidence="1">
    <location>
        <begin position="201"/>
        <end position="210"/>
    </location>
</feature>
<reference evidence="5" key="1">
    <citation type="submission" date="2025-08" db="UniProtKB">
        <authorList>
            <consortium name="RefSeq"/>
        </authorList>
    </citation>
    <scope>IDENTIFICATION</scope>
</reference>
<dbReference type="OrthoDB" id="6757328at2759"/>
<dbReference type="GeneID" id="105430644"/>
<feature type="transmembrane region" description="Helical" evidence="2">
    <location>
        <begin position="523"/>
        <end position="544"/>
    </location>
</feature>
<accession>A0A8N1S7U4</accession>
<dbReference type="RefSeq" id="XP_025074959.1">
    <property type="nucleotide sequence ID" value="XM_025219174.1"/>
</dbReference>
<protein>
    <submittedName>
        <fullName evidence="5">Uncharacterized protein LOC105430644</fullName>
    </submittedName>
</protein>
<feature type="region of interest" description="Disordered" evidence="1">
    <location>
        <begin position="161"/>
        <end position="215"/>
    </location>
</feature>
<dbReference type="PANTHER" id="PTHR39959:SF2">
    <property type="entry name" value="RE44287P"/>
    <property type="match status" value="1"/>
</dbReference>
<dbReference type="Proteomes" id="UP000504615">
    <property type="component" value="Unplaced"/>
</dbReference>
<keyword evidence="4" id="KW-1185">Reference proteome</keyword>
<keyword evidence="2" id="KW-0812">Transmembrane</keyword>
<dbReference type="InterPro" id="IPR001507">
    <property type="entry name" value="ZP_dom"/>
</dbReference>
<gene>
    <name evidence="5" type="primary">LOC105430644</name>
</gene>
<organism evidence="4 5">
    <name type="scientific">Pogonomyrmex barbatus</name>
    <name type="common">red harvester ant</name>
    <dbReference type="NCBI Taxonomy" id="144034"/>
    <lineage>
        <taxon>Eukaryota</taxon>
        <taxon>Metazoa</taxon>
        <taxon>Ecdysozoa</taxon>
        <taxon>Arthropoda</taxon>
        <taxon>Hexapoda</taxon>
        <taxon>Insecta</taxon>
        <taxon>Pterygota</taxon>
        <taxon>Neoptera</taxon>
        <taxon>Endopterygota</taxon>
        <taxon>Hymenoptera</taxon>
        <taxon>Apocrita</taxon>
        <taxon>Aculeata</taxon>
        <taxon>Formicoidea</taxon>
        <taxon>Formicidae</taxon>
        <taxon>Myrmicinae</taxon>
        <taxon>Pogonomyrmex</taxon>
    </lineage>
</organism>
<evidence type="ECO:0000259" key="3">
    <source>
        <dbReference type="PROSITE" id="PS51034"/>
    </source>
</evidence>
<proteinExistence type="predicted"/>
<feature type="domain" description="ZP" evidence="3">
    <location>
        <begin position="218"/>
        <end position="489"/>
    </location>
</feature>
<evidence type="ECO:0000256" key="2">
    <source>
        <dbReference type="SAM" id="Phobius"/>
    </source>
</evidence>
<dbReference type="AlphaFoldDB" id="A0A8N1S7U4"/>